<evidence type="ECO:0000313" key="2">
    <source>
        <dbReference type="Proteomes" id="UP000253410"/>
    </source>
</evidence>
<dbReference type="Proteomes" id="UP000253410">
    <property type="component" value="Unassembled WGS sequence"/>
</dbReference>
<proteinExistence type="predicted"/>
<protein>
    <submittedName>
        <fullName evidence="1">Response regulator receiver protein</fullName>
    </submittedName>
</protein>
<accession>A0A365XT14</accession>
<reference evidence="1 2" key="1">
    <citation type="submission" date="2018-05" db="EMBL/GenBank/DDBJ databases">
        <title>Chitinophaga sp. K3CV102501T nov., isolated from isolated from a monsoon evergreen broad-leaved forest soil.</title>
        <authorList>
            <person name="Lv Y."/>
        </authorList>
    </citation>
    <scope>NUCLEOTIDE SEQUENCE [LARGE SCALE GENOMIC DNA]</scope>
    <source>
        <strain evidence="1 2">GDMCC 1.1325</strain>
    </source>
</reference>
<comment type="caution">
    <text evidence="1">The sequence shown here is derived from an EMBL/GenBank/DDBJ whole genome shotgun (WGS) entry which is preliminary data.</text>
</comment>
<dbReference type="AlphaFoldDB" id="A0A365XT14"/>
<evidence type="ECO:0000313" key="1">
    <source>
        <dbReference type="EMBL" id="RBL89502.1"/>
    </source>
</evidence>
<gene>
    <name evidence="1" type="ORF">DF182_23605</name>
</gene>
<sequence>MDNTIRILAIGYDEPIMKVVGRLIDSHGNWQGTVAMSREEGMLKLQSGFYDAVLLCVGVTEDDEAALNQVMTISNPDAKLIRHFGGGSGLLENELRAVFDKK</sequence>
<name>A0A365XT14_9BACT</name>
<dbReference type="RefSeq" id="WP_113618246.1">
    <property type="nucleotide sequence ID" value="NZ_QFFJ01000002.1"/>
</dbReference>
<dbReference type="EMBL" id="QFFJ01000002">
    <property type="protein sequence ID" value="RBL89502.1"/>
    <property type="molecule type" value="Genomic_DNA"/>
</dbReference>
<dbReference type="OrthoDB" id="677818at2"/>
<keyword evidence="2" id="KW-1185">Reference proteome</keyword>
<organism evidence="1 2">
    <name type="scientific">Chitinophaga flava</name>
    <dbReference type="NCBI Taxonomy" id="2259036"/>
    <lineage>
        <taxon>Bacteria</taxon>
        <taxon>Pseudomonadati</taxon>
        <taxon>Bacteroidota</taxon>
        <taxon>Chitinophagia</taxon>
        <taxon>Chitinophagales</taxon>
        <taxon>Chitinophagaceae</taxon>
        <taxon>Chitinophaga</taxon>
    </lineage>
</organism>